<accession>A0A6J4QGP3</accession>
<feature type="non-terminal residue" evidence="2">
    <location>
        <position position="73"/>
    </location>
</feature>
<evidence type="ECO:0000313" key="2">
    <source>
        <dbReference type="EMBL" id="CAA9441432.1"/>
    </source>
</evidence>
<protein>
    <submittedName>
        <fullName evidence="2">Uncharacterized protein</fullName>
    </submittedName>
</protein>
<reference evidence="2" key="1">
    <citation type="submission" date="2020-02" db="EMBL/GenBank/DDBJ databases">
        <authorList>
            <person name="Meier V. D."/>
        </authorList>
    </citation>
    <scope>NUCLEOTIDE SEQUENCE</scope>
    <source>
        <strain evidence="2">AVDCRST_MAG64</strain>
    </source>
</reference>
<dbReference type="AlphaFoldDB" id="A0A6J4QGP3"/>
<sequence length="73" mass="8666">AKATDPAHRLSNGARPAAVPVAYLGARQFGGRRRRRARRRRARRRDPRRRDRRRHRRPRGRHRVAAQEEQEAV</sequence>
<gene>
    <name evidence="2" type="ORF">AVDCRST_MAG64-4207</name>
</gene>
<organism evidence="2">
    <name type="scientific">uncultured Phycisphaerae bacterium</name>
    <dbReference type="NCBI Taxonomy" id="904963"/>
    <lineage>
        <taxon>Bacteria</taxon>
        <taxon>Pseudomonadati</taxon>
        <taxon>Planctomycetota</taxon>
        <taxon>Phycisphaerae</taxon>
        <taxon>environmental samples</taxon>
    </lineage>
</organism>
<feature type="compositionally biased region" description="Basic residues" evidence="1">
    <location>
        <begin position="30"/>
        <end position="64"/>
    </location>
</feature>
<evidence type="ECO:0000256" key="1">
    <source>
        <dbReference type="SAM" id="MobiDB-lite"/>
    </source>
</evidence>
<name>A0A6J4QGP3_9BACT</name>
<dbReference type="EMBL" id="CADCUQ010000974">
    <property type="protein sequence ID" value="CAA9441432.1"/>
    <property type="molecule type" value="Genomic_DNA"/>
</dbReference>
<proteinExistence type="predicted"/>
<feature type="non-terminal residue" evidence="2">
    <location>
        <position position="1"/>
    </location>
</feature>
<feature type="region of interest" description="Disordered" evidence="1">
    <location>
        <begin position="24"/>
        <end position="73"/>
    </location>
</feature>